<protein>
    <submittedName>
        <fullName evidence="1">Bacteroidetes-specific putative membrane protein</fullName>
    </submittedName>
</protein>
<dbReference type="Proteomes" id="UP000019402">
    <property type="component" value="Unassembled WGS sequence"/>
</dbReference>
<dbReference type="STRING" id="869213.GCA_000517085_02299"/>
<evidence type="ECO:0000313" key="2">
    <source>
        <dbReference type="Proteomes" id="UP000019402"/>
    </source>
</evidence>
<dbReference type="eggNOG" id="COG3064">
    <property type="taxonomic scope" value="Bacteria"/>
</dbReference>
<gene>
    <name evidence="1" type="ORF">JCM21142_72542</name>
</gene>
<dbReference type="OrthoDB" id="1114455at2"/>
<dbReference type="RefSeq" id="WP_027471927.1">
    <property type="nucleotide sequence ID" value="NZ_BAMD01000032.1"/>
</dbReference>
<name>W7XYW9_9BACT</name>
<sequence length="334" mass="38012">MRKKGFRYYRIVVLILFTVVLSLFSKEMNAQLDASNARYLQTQYFINPAYTGTLNTLALNLRARKQWLGIDGAPVSYRMVAHSPINNTLMSLGGGLSAEKYGIHNLYDASLSYAYLLRVSPLTFLSLGINANMTYHQTNLHRLKVIDGNDPYFSGTDEKGFNVNTGVGAFLYSKKFYLGISVPKLFNVESSSEQAQLKQILERQLYYVSSGYTFHMNKVMAIKPSVLYWFDDEDANNLSVALQCLYKEFCWIGASYSQEGWASGLMGVKVNNDIEIAYIFDYSVGTENIQRNIHEISLSFNIHSFYKRNKKREFGVRKGKSDKTKDGIKSLRAF</sequence>
<dbReference type="AlphaFoldDB" id="W7XYW9"/>
<dbReference type="Pfam" id="PF11751">
    <property type="entry name" value="PorP_SprF"/>
    <property type="match status" value="1"/>
</dbReference>
<organism evidence="1 2">
    <name type="scientific">Saccharicrinis fermentans DSM 9555 = JCM 21142</name>
    <dbReference type="NCBI Taxonomy" id="869213"/>
    <lineage>
        <taxon>Bacteria</taxon>
        <taxon>Pseudomonadati</taxon>
        <taxon>Bacteroidota</taxon>
        <taxon>Bacteroidia</taxon>
        <taxon>Marinilabiliales</taxon>
        <taxon>Marinilabiliaceae</taxon>
        <taxon>Saccharicrinis</taxon>
    </lineage>
</organism>
<keyword evidence="2" id="KW-1185">Reference proteome</keyword>
<accession>W7XYW9</accession>
<comment type="caution">
    <text evidence="1">The sequence shown here is derived from an EMBL/GenBank/DDBJ whole genome shotgun (WGS) entry which is preliminary data.</text>
</comment>
<dbReference type="InterPro" id="IPR019861">
    <property type="entry name" value="PorP/SprF_Bacteroidetes"/>
</dbReference>
<dbReference type="EMBL" id="BAMD01000032">
    <property type="protein sequence ID" value="GAF03855.1"/>
    <property type="molecule type" value="Genomic_DNA"/>
</dbReference>
<reference evidence="1 2" key="1">
    <citation type="journal article" date="2014" name="Genome Announc.">
        <title>Draft Genome Sequence of Cytophaga fermentans JCM 21142T, a Facultative Anaerobe Isolated from Marine Mud.</title>
        <authorList>
            <person name="Starns D."/>
            <person name="Oshima K."/>
            <person name="Suda W."/>
            <person name="Iino T."/>
            <person name="Yuki M."/>
            <person name="Inoue J."/>
            <person name="Kitamura K."/>
            <person name="Iida T."/>
            <person name="Darby A."/>
            <person name="Hattori M."/>
            <person name="Ohkuma M."/>
        </authorList>
    </citation>
    <scope>NUCLEOTIDE SEQUENCE [LARGE SCALE GENOMIC DNA]</scope>
    <source>
        <strain evidence="1 2">JCM 21142</strain>
    </source>
</reference>
<evidence type="ECO:0000313" key="1">
    <source>
        <dbReference type="EMBL" id="GAF03855.1"/>
    </source>
</evidence>
<dbReference type="NCBIfam" id="TIGR03519">
    <property type="entry name" value="T9SS_PorP_fam"/>
    <property type="match status" value="1"/>
</dbReference>
<proteinExistence type="predicted"/>